<evidence type="ECO:0000313" key="2">
    <source>
        <dbReference type="Proteomes" id="UP000268014"/>
    </source>
</evidence>
<sequence>MNPYTGFFSKISPGWWSLLILRGLCYMTPKFPLAQSRREEVVEYGPLRVTDFILERLEDVTRTMD</sequence>
<proteinExistence type="predicted"/>
<dbReference type="EMBL" id="UZAF01017884">
    <property type="protein sequence ID" value="VDO45838.1"/>
    <property type="molecule type" value="Genomic_DNA"/>
</dbReference>
<dbReference type="AlphaFoldDB" id="A0A3P7YXF7"/>
<protein>
    <submittedName>
        <fullName evidence="1">Uncharacterized protein</fullName>
    </submittedName>
</protein>
<gene>
    <name evidence="1" type="ORF">HPLM_LOCUS12501</name>
</gene>
<dbReference type="Proteomes" id="UP000268014">
    <property type="component" value="Unassembled WGS sequence"/>
</dbReference>
<name>A0A3P7YXF7_HAEPC</name>
<keyword evidence="2" id="KW-1185">Reference proteome</keyword>
<reference evidence="1 2" key="1">
    <citation type="submission" date="2018-11" db="EMBL/GenBank/DDBJ databases">
        <authorList>
            <consortium name="Pathogen Informatics"/>
        </authorList>
    </citation>
    <scope>NUCLEOTIDE SEQUENCE [LARGE SCALE GENOMIC DNA]</scope>
    <source>
        <strain evidence="1 2">MHpl1</strain>
    </source>
</reference>
<organism evidence="1 2">
    <name type="scientific">Haemonchus placei</name>
    <name type="common">Barber's pole worm</name>
    <dbReference type="NCBI Taxonomy" id="6290"/>
    <lineage>
        <taxon>Eukaryota</taxon>
        <taxon>Metazoa</taxon>
        <taxon>Ecdysozoa</taxon>
        <taxon>Nematoda</taxon>
        <taxon>Chromadorea</taxon>
        <taxon>Rhabditida</taxon>
        <taxon>Rhabditina</taxon>
        <taxon>Rhabditomorpha</taxon>
        <taxon>Strongyloidea</taxon>
        <taxon>Trichostrongylidae</taxon>
        <taxon>Haemonchus</taxon>
    </lineage>
</organism>
<evidence type="ECO:0000313" key="1">
    <source>
        <dbReference type="EMBL" id="VDO45838.1"/>
    </source>
</evidence>
<accession>A0A3P7YXF7</accession>